<organism evidence="2 3">
    <name type="scientific">Rhizophlyctis rosea</name>
    <dbReference type="NCBI Taxonomy" id="64517"/>
    <lineage>
        <taxon>Eukaryota</taxon>
        <taxon>Fungi</taxon>
        <taxon>Fungi incertae sedis</taxon>
        <taxon>Chytridiomycota</taxon>
        <taxon>Chytridiomycota incertae sedis</taxon>
        <taxon>Chytridiomycetes</taxon>
        <taxon>Rhizophlyctidales</taxon>
        <taxon>Rhizophlyctidaceae</taxon>
        <taxon>Rhizophlyctis</taxon>
    </lineage>
</organism>
<proteinExistence type="predicted"/>
<dbReference type="AlphaFoldDB" id="A0AAD5X3T6"/>
<name>A0AAD5X3T6_9FUNG</name>
<dbReference type="EMBL" id="JADGJD010000782">
    <property type="protein sequence ID" value="KAJ3048489.1"/>
    <property type="molecule type" value="Genomic_DNA"/>
</dbReference>
<dbReference type="Proteomes" id="UP001212841">
    <property type="component" value="Unassembled WGS sequence"/>
</dbReference>
<feature type="region of interest" description="Disordered" evidence="1">
    <location>
        <begin position="134"/>
        <end position="158"/>
    </location>
</feature>
<evidence type="ECO:0000313" key="2">
    <source>
        <dbReference type="EMBL" id="KAJ3048489.1"/>
    </source>
</evidence>
<comment type="caution">
    <text evidence="2">The sequence shown here is derived from an EMBL/GenBank/DDBJ whole genome shotgun (WGS) entry which is preliminary data.</text>
</comment>
<gene>
    <name evidence="2" type="ORF">HK097_010488</name>
</gene>
<keyword evidence="3" id="KW-1185">Reference proteome</keyword>
<evidence type="ECO:0000313" key="3">
    <source>
        <dbReference type="Proteomes" id="UP001212841"/>
    </source>
</evidence>
<sequence length="158" mass="18345">MLIEYGNEERHLLGILSWVEFEKMELLKRCEKEMKGLKDEFERRLKSVKLQLETTVLDQMAWEKVTLKREHKLVGSVEGRERQVLDNSTLKILTIARYSVQYPQQSLRTIKTNQSSTLPARIKITTTNVAEPCQVRRPQKKPPRPGVSSYHGELQALA</sequence>
<evidence type="ECO:0000256" key="1">
    <source>
        <dbReference type="SAM" id="MobiDB-lite"/>
    </source>
</evidence>
<accession>A0AAD5X3T6</accession>
<reference evidence="2" key="1">
    <citation type="submission" date="2020-05" db="EMBL/GenBank/DDBJ databases">
        <title>Phylogenomic resolution of chytrid fungi.</title>
        <authorList>
            <person name="Stajich J.E."/>
            <person name="Amses K."/>
            <person name="Simmons R."/>
            <person name="Seto K."/>
            <person name="Myers J."/>
            <person name="Bonds A."/>
            <person name="Quandt C.A."/>
            <person name="Barry K."/>
            <person name="Liu P."/>
            <person name="Grigoriev I."/>
            <person name="Longcore J.E."/>
            <person name="James T.Y."/>
        </authorList>
    </citation>
    <scope>NUCLEOTIDE SEQUENCE</scope>
    <source>
        <strain evidence="2">JEL0318</strain>
    </source>
</reference>
<protein>
    <submittedName>
        <fullName evidence="2">Uncharacterized protein</fullName>
    </submittedName>
</protein>